<dbReference type="InterPro" id="IPR030391">
    <property type="entry name" value="MeTrfase_TrmA_CS"/>
</dbReference>
<evidence type="ECO:0000256" key="2">
    <source>
        <dbReference type="ARBA" id="ARBA00022552"/>
    </source>
</evidence>
<evidence type="ECO:0000256" key="8">
    <source>
        <dbReference type="ARBA" id="ARBA00023014"/>
    </source>
</evidence>
<dbReference type="InterPro" id="IPR029063">
    <property type="entry name" value="SAM-dependent_MTases_sf"/>
</dbReference>
<keyword evidence="8 11" id="KW-0411">Iron-sulfur</keyword>
<keyword evidence="17" id="KW-1185">Reference proteome</keyword>
<dbReference type="HAMAP" id="MF_01010">
    <property type="entry name" value="23SrRNA_methyltr_RlmD"/>
    <property type="match status" value="1"/>
</dbReference>
<evidence type="ECO:0000256" key="4">
    <source>
        <dbReference type="ARBA" id="ARBA00022679"/>
    </source>
</evidence>
<evidence type="ECO:0000313" key="17">
    <source>
        <dbReference type="Proteomes" id="UP000002171"/>
    </source>
</evidence>
<dbReference type="PROSITE" id="PS51687">
    <property type="entry name" value="SAM_MT_RNA_M5U"/>
    <property type="match status" value="1"/>
</dbReference>
<feature type="binding site" evidence="11 12">
    <location>
        <position position="333"/>
    </location>
    <ligand>
        <name>S-adenosyl-L-methionine</name>
        <dbReference type="ChEBI" id="CHEBI:59789"/>
    </ligand>
</feature>
<dbReference type="Proteomes" id="UP000002171">
    <property type="component" value="Unassembled WGS sequence"/>
</dbReference>
<feature type="binding site" evidence="11 12">
    <location>
        <position position="312"/>
    </location>
    <ligand>
        <name>S-adenosyl-L-methionine</name>
        <dbReference type="ChEBI" id="CHEBI:59789"/>
    </ligand>
</feature>
<feature type="binding site" evidence="11">
    <location>
        <position position="178"/>
    </location>
    <ligand>
        <name>[4Fe-4S] cluster</name>
        <dbReference type="ChEBI" id="CHEBI:49883"/>
    </ligand>
</feature>
<dbReference type="FunFam" id="3.40.50.150:FF:000009">
    <property type="entry name" value="23S rRNA (Uracil(1939)-C(5))-methyltransferase RlmD"/>
    <property type="match status" value="1"/>
</dbReference>
<accession>A0A7U8C1Q1</accession>
<dbReference type="GO" id="GO:0003723">
    <property type="term" value="F:RNA binding"/>
    <property type="evidence" value="ECO:0007669"/>
    <property type="project" value="InterPro"/>
</dbReference>
<feature type="binding site" evidence="11">
    <location>
        <position position="99"/>
    </location>
    <ligand>
        <name>[4Fe-4S] cluster</name>
        <dbReference type="ChEBI" id="CHEBI:49883"/>
    </ligand>
</feature>
<evidence type="ECO:0000256" key="1">
    <source>
        <dbReference type="ARBA" id="ARBA00022485"/>
    </source>
</evidence>
<dbReference type="NCBIfam" id="NF009639">
    <property type="entry name" value="PRK13168.1"/>
    <property type="match status" value="1"/>
</dbReference>
<keyword evidence="3 11" id="KW-0489">Methyltransferase</keyword>
<dbReference type="PROSITE" id="PS01230">
    <property type="entry name" value="TRMA_1"/>
    <property type="match status" value="1"/>
</dbReference>
<evidence type="ECO:0000256" key="5">
    <source>
        <dbReference type="ARBA" id="ARBA00022691"/>
    </source>
</evidence>
<evidence type="ECO:0000256" key="11">
    <source>
        <dbReference type="HAMAP-Rule" id="MF_01010"/>
    </source>
</evidence>
<keyword evidence="5 11" id="KW-0949">S-adenosyl-L-methionine</keyword>
<feature type="binding site" evidence="11">
    <location>
        <position position="317"/>
    </location>
    <ligand>
        <name>S-adenosyl-L-methionine</name>
        <dbReference type="ChEBI" id="CHEBI:59789"/>
    </ligand>
</feature>
<evidence type="ECO:0000256" key="14">
    <source>
        <dbReference type="SAM" id="MobiDB-lite"/>
    </source>
</evidence>
<evidence type="ECO:0000256" key="9">
    <source>
        <dbReference type="ARBA" id="ARBA00052756"/>
    </source>
</evidence>
<protein>
    <recommendedName>
        <fullName evidence="11">23S rRNA (uracil(1939)-C(5))-methyltransferase RlmD</fullName>
        <ecNumber evidence="11">2.1.1.190</ecNumber>
    </recommendedName>
    <alternativeName>
        <fullName evidence="11">23S rRNA(m5U1939)-methyltransferase</fullName>
    </alternativeName>
</protein>
<evidence type="ECO:0000313" key="16">
    <source>
        <dbReference type="EMBL" id="EAR59883.1"/>
    </source>
</evidence>
<dbReference type="PANTHER" id="PTHR11061:SF49">
    <property type="entry name" value="23S RRNA (URACIL(1939)-C(5))-METHYLTRANSFERASE RLMD"/>
    <property type="match status" value="1"/>
</dbReference>
<name>A0A7U8C1Q1_NEPCE</name>
<dbReference type="GO" id="GO:0070475">
    <property type="term" value="P:rRNA base methylation"/>
    <property type="evidence" value="ECO:0007669"/>
    <property type="project" value="TreeGrafter"/>
</dbReference>
<dbReference type="InterPro" id="IPR030390">
    <property type="entry name" value="MeTrfase_TrmA_AS"/>
</dbReference>
<dbReference type="PROSITE" id="PS50926">
    <property type="entry name" value="TRAM"/>
    <property type="match status" value="1"/>
</dbReference>
<evidence type="ECO:0000256" key="6">
    <source>
        <dbReference type="ARBA" id="ARBA00022723"/>
    </source>
</evidence>
<evidence type="ECO:0000256" key="13">
    <source>
        <dbReference type="PROSITE-ProRule" id="PRU10015"/>
    </source>
</evidence>
<feature type="binding site" evidence="11 12">
    <location>
        <position position="381"/>
    </location>
    <ligand>
        <name>S-adenosyl-L-methionine</name>
        <dbReference type="ChEBI" id="CHEBI:59789"/>
    </ligand>
</feature>
<dbReference type="SUPFAM" id="SSF50249">
    <property type="entry name" value="Nucleic acid-binding proteins"/>
    <property type="match status" value="1"/>
</dbReference>
<feature type="binding site" evidence="11">
    <location>
        <position position="90"/>
    </location>
    <ligand>
        <name>[4Fe-4S] cluster</name>
        <dbReference type="ChEBI" id="CHEBI:49883"/>
    </ligand>
</feature>
<evidence type="ECO:0000259" key="15">
    <source>
        <dbReference type="PROSITE" id="PS50926"/>
    </source>
</evidence>
<dbReference type="EMBL" id="AAOW01000029">
    <property type="protein sequence ID" value="EAR59883.1"/>
    <property type="molecule type" value="Genomic_DNA"/>
</dbReference>
<comment type="caution">
    <text evidence="16">The sequence shown here is derived from an EMBL/GenBank/DDBJ whole genome shotgun (WGS) entry which is preliminary data.</text>
</comment>
<comment type="similarity">
    <text evidence="11">Belongs to the class I-like SAM-binding methyltransferase superfamily. RNA M5U methyltransferase family. RlmD subfamily.</text>
</comment>
<sequence length="449" mass="50208">MKKQNSLFARKPAKSPKSKASMDYPETLEIIGLSHEARGIAKHNGKTIFVTGALTGETVRYEISKKHRRFDEAECVEVITPSPNRVEPFCQYYGQCGGCDLQHLEHSEQIKAKESLVLDQLQRLGKFNPESTTPPLSGSDQEYRRSCRIGINQLMRDGTPIIGFRRRGSSKLLQVDNCPILINPINKILGKLKAVLSEADSCKEITHAELSMGDQQGAMTLRIKKPLPESLSSSLQKLAEDNEFRLYFDNGQQINAFGDEADLSYQLEKSETQIGFKPGDFIQVNASVNTQMINRAMDWLDLKDNDRVLDLFSGVGNFSLPLATKAGSVIGVEGVEDMVQRAQNNAKQAGLNNCEFYRADLSKDLKALPWYKQGFSKILIDPPRTGALEVIKQLEQHQCDQILYVSCNPSALARDGAELIRQGYKASKFCVMDMFPHTSHVESLVLFEK</sequence>
<comment type="function">
    <text evidence="10 11">Catalyzes the formation of 5-methyl-uridine at position 1939 (m5U1939) in 23S rRNA.</text>
</comment>
<proteinExistence type="inferred from homology"/>
<dbReference type="InterPro" id="IPR010280">
    <property type="entry name" value="U5_MeTrfase_fam"/>
</dbReference>
<dbReference type="FunFam" id="2.40.50.140:FF:000097">
    <property type="entry name" value="23S rRNA (uracil(1939)-C(5))-methyltransferase RlmD"/>
    <property type="match status" value="1"/>
</dbReference>
<keyword evidence="4 11" id="KW-0808">Transferase</keyword>
<feature type="active site" evidence="13">
    <location>
        <position position="407"/>
    </location>
</feature>
<dbReference type="NCBIfam" id="TIGR00479">
    <property type="entry name" value="rumA"/>
    <property type="match status" value="1"/>
</dbReference>
<keyword evidence="7 11" id="KW-0408">Iron</keyword>
<dbReference type="GO" id="GO:0005506">
    <property type="term" value="F:iron ion binding"/>
    <property type="evidence" value="ECO:0007669"/>
    <property type="project" value="UniProtKB-UniRule"/>
</dbReference>
<dbReference type="GO" id="GO:0051539">
    <property type="term" value="F:4 iron, 4 sulfur cluster binding"/>
    <property type="evidence" value="ECO:0007669"/>
    <property type="project" value="UniProtKB-KW"/>
</dbReference>
<evidence type="ECO:0000256" key="12">
    <source>
        <dbReference type="PROSITE-ProRule" id="PRU01024"/>
    </source>
</evidence>
<dbReference type="OrthoDB" id="9804590at2"/>
<comment type="catalytic activity">
    <reaction evidence="9 11">
        <text>uridine(1939) in 23S rRNA + S-adenosyl-L-methionine = 5-methyluridine(1939) in 23S rRNA + S-adenosyl-L-homocysteine + H(+)</text>
        <dbReference type="Rhea" id="RHEA:42908"/>
        <dbReference type="Rhea" id="RHEA-COMP:10278"/>
        <dbReference type="Rhea" id="RHEA-COMP:10279"/>
        <dbReference type="ChEBI" id="CHEBI:15378"/>
        <dbReference type="ChEBI" id="CHEBI:57856"/>
        <dbReference type="ChEBI" id="CHEBI:59789"/>
        <dbReference type="ChEBI" id="CHEBI:65315"/>
        <dbReference type="ChEBI" id="CHEBI:74447"/>
        <dbReference type="EC" id="2.1.1.190"/>
    </reaction>
</comment>
<evidence type="ECO:0000256" key="10">
    <source>
        <dbReference type="ARBA" id="ARBA00059995"/>
    </source>
</evidence>
<dbReference type="GO" id="GO:0070041">
    <property type="term" value="F:rRNA (uridine-C5-)-methyltransferase activity"/>
    <property type="evidence" value="ECO:0007669"/>
    <property type="project" value="UniProtKB-UniRule"/>
</dbReference>
<dbReference type="Gene3D" id="2.40.50.140">
    <property type="entry name" value="Nucleic acid-binding proteins"/>
    <property type="match status" value="1"/>
</dbReference>
<dbReference type="PROSITE" id="PS01231">
    <property type="entry name" value="TRMA_2"/>
    <property type="match status" value="1"/>
</dbReference>
<dbReference type="Pfam" id="PF01938">
    <property type="entry name" value="TRAM"/>
    <property type="match status" value="1"/>
</dbReference>
<evidence type="ECO:0000256" key="7">
    <source>
        <dbReference type="ARBA" id="ARBA00023004"/>
    </source>
</evidence>
<dbReference type="Gene3D" id="2.40.50.1070">
    <property type="match status" value="1"/>
</dbReference>
<dbReference type="Pfam" id="PF05958">
    <property type="entry name" value="tRNA_U5-meth_tr"/>
    <property type="match status" value="1"/>
</dbReference>
<dbReference type="Gene3D" id="3.40.50.150">
    <property type="entry name" value="Vaccinia Virus protein VP39"/>
    <property type="match status" value="1"/>
</dbReference>
<dbReference type="CDD" id="cd02440">
    <property type="entry name" value="AdoMet_MTases"/>
    <property type="match status" value="1"/>
</dbReference>
<dbReference type="RefSeq" id="WP_007020142.1">
    <property type="nucleotide sequence ID" value="NZ_CH724125.1"/>
</dbReference>
<keyword evidence="2 11" id="KW-0698">rRNA processing</keyword>
<keyword evidence="1 11" id="KW-0004">4Fe-4S</keyword>
<dbReference type="PANTHER" id="PTHR11061">
    <property type="entry name" value="RNA M5U METHYLTRANSFERASE"/>
    <property type="match status" value="1"/>
</dbReference>
<dbReference type="InterPro" id="IPR012340">
    <property type="entry name" value="NA-bd_OB-fold"/>
</dbReference>
<feature type="binding site" evidence="11 12">
    <location>
        <position position="283"/>
    </location>
    <ligand>
        <name>S-adenosyl-L-methionine</name>
        <dbReference type="ChEBI" id="CHEBI:59789"/>
    </ligand>
</feature>
<dbReference type="InterPro" id="IPR002792">
    <property type="entry name" value="TRAM_dom"/>
</dbReference>
<evidence type="ECO:0000256" key="3">
    <source>
        <dbReference type="ARBA" id="ARBA00022603"/>
    </source>
</evidence>
<feature type="binding site" evidence="11">
    <location>
        <position position="360"/>
    </location>
    <ligand>
        <name>S-adenosyl-L-methionine</name>
        <dbReference type="ChEBI" id="CHEBI:59789"/>
    </ligand>
</feature>
<keyword evidence="6 11" id="KW-0479">Metal-binding</keyword>
<dbReference type="EC" id="2.1.1.190" evidence="11"/>
<dbReference type="AlphaFoldDB" id="A0A7U8C1Q1"/>
<feature type="domain" description="TRAM" evidence="15">
    <location>
        <begin position="19"/>
        <end position="77"/>
    </location>
</feature>
<feature type="region of interest" description="Disordered" evidence="14">
    <location>
        <begin position="1"/>
        <end position="21"/>
    </location>
</feature>
<reference evidence="16 17" key="1">
    <citation type="submission" date="2006-02" db="EMBL/GenBank/DDBJ databases">
        <authorList>
            <person name="Pinhassi J."/>
            <person name="Pedros-Alio C."/>
            <person name="Ferriera S."/>
            <person name="Johnson J."/>
            <person name="Kravitz S."/>
            <person name="Halpern A."/>
            <person name="Remington K."/>
            <person name="Beeson K."/>
            <person name="Tran B."/>
            <person name="Rogers Y.-H."/>
            <person name="Friedman R."/>
            <person name="Venter J.C."/>
        </authorList>
    </citation>
    <scope>NUCLEOTIDE SEQUENCE [LARGE SCALE GENOMIC DNA]</scope>
    <source>
        <strain evidence="16 17">MED92</strain>
    </source>
</reference>
<organism evidence="16 17">
    <name type="scientific">Neptuniibacter caesariensis</name>
    <dbReference type="NCBI Taxonomy" id="207954"/>
    <lineage>
        <taxon>Bacteria</taxon>
        <taxon>Pseudomonadati</taxon>
        <taxon>Pseudomonadota</taxon>
        <taxon>Gammaproteobacteria</taxon>
        <taxon>Oceanospirillales</taxon>
        <taxon>Oceanospirillaceae</taxon>
        <taxon>Neptuniibacter</taxon>
    </lineage>
</organism>
<feature type="binding site" evidence="11">
    <location>
        <position position="96"/>
    </location>
    <ligand>
        <name>[4Fe-4S] cluster</name>
        <dbReference type="ChEBI" id="CHEBI:49883"/>
    </ligand>
</feature>
<dbReference type="SUPFAM" id="SSF53335">
    <property type="entry name" value="S-adenosyl-L-methionine-dependent methyltransferases"/>
    <property type="match status" value="1"/>
</dbReference>
<feature type="active site" description="Nucleophile" evidence="11 12">
    <location>
        <position position="407"/>
    </location>
</feature>
<dbReference type="InterPro" id="IPR001566">
    <property type="entry name" value="23S_rRNA_MeTrfase_RlmD"/>
</dbReference>
<gene>
    <name evidence="16" type="primary">rumA</name>
    <name evidence="11" type="synonym">rlmD</name>
    <name evidence="16" type="ORF">MED92_12281</name>
</gene>